<gene>
    <name evidence="7" type="ORF">SDC9_114545</name>
</gene>
<dbReference type="SUPFAM" id="SSF102712">
    <property type="entry name" value="JAB1/MPN domain"/>
    <property type="match status" value="1"/>
</dbReference>
<evidence type="ECO:0000256" key="5">
    <source>
        <dbReference type="ARBA" id="ARBA00023049"/>
    </source>
</evidence>
<keyword evidence="3" id="KW-0378">Hydrolase</keyword>
<dbReference type="InterPro" id="IPR028090">
    <property type="entry name" value="JAB_dom_prok"/>
</dbReference>
<evidence type="ECO:0000256" key="1">
    <source>
        <dbReference type="ARBA" id="ARBA00022670"/>
    </source>
</evidence>
<evidence type="ECO:0000256" key="4">
    <source>
        <dbReference type="ARBA" id="ARBA00022833"/>
    </source>
</evidence>
<evidence type="ECO:0000259" key="6">
    <source>
        <dbReference type="Pfam" id="PF14464"/>
    </source>
</evidence>
<accession>A0A645BSN9</accession>
<name>A0A645BSN9_9ZZZZ</name>
<dbReference type="GO" id="GO:0008237">
    <property type="term" value="F:metallopeptidase activity"/>
    <property type="evidence" value="ECO:0007669"/>
    <property type="project" value="UniProtKB-KW"/>
</dbReference>
<comment type="caution">
    <text evidence="7">The sequence shown here is derived from an EMBL/GenBank/DDBJ whole genome shotgun (WGS) entry which is preliminary data.</text>
</comment>
<dbReference type="Pfam" id="PF14464">
    <property type="entry name" value="Prok-JAB"/>
    <property type="match status" value="1"/>
</dbReference>
<keyword evidence="5" id="KW-0482">Metalloprotease</keyword>
<dbReference type="AlphaFoldDB" id="A0A645BSN9"/>
<keyword evidence="4" id="KW-0862">Zinc</keyword>
<protein>
    <recommendedName>
        <fullName evidence="6">JAB domain-containing protein</fullName>
    </recommendedName>
</protein>
<dbReference type="GO" id="GO:0006508">
    <property type="term" value="P:proteolysis"/>
    <property type="evidence" value="ECO:0007669"/>
    <property type="project" value="UniProtKB-KW"/>
</dbReference>
<evidence type="ECO:0000313" key="7">
    <source>
        <dbReference type="EMBL" id="MPM67621.1"/>
    </source>
</evidence>
<sequence length="181" mass="21080">MSPETLEKKGSKIIHWAANNGEYQLLITENAWHTFEIECNKAERVETGGILIGYYYDDKSTAVITDATPPPVDSVSGTSWFQRGISGLKKLLFEHWLTKDQRQYYLGEWHYHPTTLLEPSSVDLNQMFLINQTIEYHCKQPIMILLGERLTGTRQIRVYIFPFGRQPQEFHKLSFNENLKI</sequence>
<dbReference type="Gene3D" id="3.40.140.10">
    <property type="entry name" value="Cytidine Deaminase, domain 2"/>
    <property type="match status" value="1"/>
</dbReference>
<proteinExistence type="predicted"/>
<feature type="domain" description="JAB" evidence="6">
    <location>
        <begin position="40"/>
        <end position="148"/>
    </location>
</feature>
<keyword evidence="1" id="KW-0645">Protease</keyword>
<reference evidence="7" key="1">
    <citation type="submission" date="2019-08" db="EMBL/GenBank/DDBJ databases">
        <authorList>
            <person name="Kucharzyk K."/>
            <person name="Murdoch R.W."/>
            <person name="Higgins S."/>
            <person name="Loffler F."/>
        </authorList>
    </citation>
    <scope>NUCLEOTIDE SEQUENCE</scope>
</reference>
<organism evidence="7">
    <name type="scientific">bioreactor metagenome</name>
    <dbReference type="NCBI Taxonomy" id="1076179"/>
    <lineage>
        <taxon>unclassified sequences</taxon>
        <taxon>metagenomes</taxon>
        <taxon>ecological metagenomes</taxon>
    </lineage>
</organism>
<evidence type="ECO:0000256" key="3">
    <source>
        <dbReference type="ARBA" id="ARBA00022801"/>
    </source>
</evidence>
<keyword evidence="2" id="KW-0479">Metal-binding</keyword>
<dbReference type="EMBL" id="VSSQ01021792">
    <property type="protein sequence ID" value="MPM67621.1"/>
    <property type="molecule type" value="Genomic_DNA"/>
</dbReference>
<evidence type="ECO:0000256" key="2">
    <source>
        <dbReference type="ARBA" id="ARBA00022723"/>
    </source>
</evidence>
<dbReference type="GO" id="GO:0046872">
    <property type="term" value="F:metal ion binding"/>
    <property type="evidence" value="ECO:0007669"/>
    <property type="project" value="UniProtKB-KW"/>
</dbReference>